<reference evidence="3 4" key="1">
    <citation type="journal article" date="2018" name="Mol. Plant">
        <title>The genome of Artemisia annua provides insight into the evolution of Asteraceae family and artemisinin biosynthesis.</title>
        <authorList>
            <person name="Shen Q."/>
            <person name="Zhang L."/>
            <person name="Liao Z."/>
            <person name="Wang S."/>
            <person name="Yan T."/>
            <person name="Shi P."/>
            <person name="Liu M."/>
            <person name="Fu X."/>
            <person name="Pan Q."/>
            <person name="Wang Y."/>
            <person name="Lv Z."/>
            <person name="Lu X."/>
            <person name="Zhang F."/>
            <person name="Jiang W."/>
            <person name="Ma Y."/>
            <person name="Chen M."/>
            <person name="Hao X."/>
            <person name="Li L."/>
            <person name="Tang Y."/>
            <person name="Lv G."/>
            <person name="Zhou Y."/>
            <person name="Sun X."/>
            <person name="Brodelius P.E."/>
            <person name="Rose J.K.C."/>
            <person name="Tang K."/>
        </authorList>
    </citation>
    <scope>NUCLEOTIDE SEQUENCE [LARGE SCALE GENOMIC DNA]</scope>
    <source>
        <strain evidence="4">cv. Huhao1</strain>
        <tissue evidence="3">Leaf</tissue>
    </source>
</reference>
<dbReference type="InterPro" id="IPR012340">
    <property type="entry name" value="NA-bd_OB-fold"/>
</dbReference>
<dbReference type="STRING" id="35608.A0A2U1M691"/>
<keyword evidence="3" id="KW-0648">Protein biosynthesis</keyword>
<protein>
    <submittedName>
        <fullName evidence="3">Eukaryotic translation initiation factor 5A</fullName>
    </submittedName>
</protein>
<dbReference type="Pfam" id="PF21485">
    <property type="entry name" value="IF5A-like_N"/>
    <property type="match status" value="1"/>
</dbReference>
<sequence length="169" mass="19183">MANIQRPYTYKQQARTITKGSHIVIAGRPCKVALVRYSETTKRDYTNCTFVAHDIFDGTERTHNCRSHLDCLVPVVYDKFYKIIRISRDGHLLLRPEYGLDKNNFILPPGPPTPPPNRGDGDFLTQIRDRVRDGISMGVSVKSAMGEECIVGVIELDTQRLALDDYIMI</sequence>
<dbReference type="AlphaFoldDB" id="A0A2U1M691"/>
<dbReference type="GO" id="GO:0003746">
    <property type="term" value="F:translation elongation factor activity"/>
    <property type="evidence" value="ECO:0007669"/>
    <property type="project" value="InterPro"/>
</dbReference>
<dbReference type="Gene3D" id="2.30.30.30">
    <property type="match status" value="1"/>
</dbReference>
<evidence type="ECO:0000313" key="3">
    <source>
        <dbReference type="EMBL" id="PWA56734.1"/>
    </source>
</evidence>
<dbReference type="GO" id="GO:0003723">
    <property type="term" value="F:RNA binding"/>
    <property type="evidence" value="ECO:0007669"/>
    <property type="project" value="InterPro"/>
</dbReference>
<accession>A0A2U1M691</accession>
<dbReference type="SUPFAM" id="SSF50104">
    <property type="entry name" value="Translation proteins SH3-like domain"/>
    <property type="match status" value="1"/>
</dbReference>
<dbReference type="SUPFAM" id="SSF50249">
    <property type="entry name" value="Nucleic acid-binding proteins"/>
    <property type="match status" value="1"/>
</dbReference>
<dbReference type="InterPro" id="IPR008991">
    <property type="entry name" value="Translation_prot_SH3-like_sf"/>
</dbReference>
<evidence type="ECO:0000259" key="2">
    <source>
        <dbReference type="Pfam" id="PF21485"/>
    </source>
</evidence>
<dbReference type="EMBL" id="PKPP01006367">
    <property type="protein sequence ID" value="PWA56734.1"/>
    <property type="molecule type" value="Genomic_DNA"/>
</dbReference>
<dbReference type="GO" id="GO:0043022">
    <property type="term" value="F:ribosome binding"/>
    <property type="evidence" value="ECO:0007669"/>
    <property type="project" value="InterPro"/>
</dbReference>
<dbReference type="InterPro" id="IPR001884">
    <property type="entry name" value="IF5A-like"/>
</dbReference>
<gene>
    <name evidence="3" type="ORF">CTI12_AA414140</name>
</gene>
<dbReference type="Gene3D" id="2.40.50.140">
    <property type="entry name" value="Nucleic acid-binding proteins"/>
    <property type="match status" value="1"/>
</dbReference>
<comment type="function">
    <text evidence="1">Translation factor that promotes translation elongation and termination, particularly upon ribosome stalling at specific amino acid sequence contexts. Binds between the exit (E) and peptidyl (P) site of the ribosome and promotes rescue of stalled ribosome: specifically required for efficient translation of polyproline-containing peptides as well as other motifs that stall the ribosome. Acts as a ribosome quality control (RQC) cofactor by joining the RQC complex to facilitate peptidyl transfer during CAT tailing step.</text>
</comment>
<evidence type="ECO:0000256" key="1">
    <source>
        <dbReference type="ARBA" id="ARBA00045610"/>
    </source>
</evidence>
<keyword evidence="3" id="KW-0396">Initiation factor</keyword>
<comment type="caution">
    <text evidence="3">The sequence shown here is derived from an EMBL/GenBank/DDBJ whole genome shotgun (WGS) entry which is preliminary data.</text>
</comment>
<proteinExistence type="predicted"/>
<dbReference type="PANTHER" id="PTHR11673">
    <property type="entry name" value="TRANSLATION INITIATION FACTOR 5A FAMILY MEMBER"/>
    <property type="match status" value="1"/>
</dbReference>
<keyword evidence="4" id="KW-1185">Reference proteome</keyword>
<dbReference type="InterPro" id="IPR048670">
    <property type="entry name" value="IF5A-like_N"/>
</dbReference>
<dbReference type="GO" id="GO:0045901">
    <property type="term" value="P:positive regulation of translational elongation"/>
    <property type="evidence" value="ECO:0007669"/>
    <property type="project" value="InterPro"/>
</dbReference>
<evidence type="ECO:0000313" key="4">
    <source>
        <dbReference type="Proteomes" id="UP000245207"/>
    </source>
</evidence>
<organism evidence="3 4">
    <name type="scientific">Artemisia annua</name>
    <name type="common">Sweet wormwood</name>
    <dbReference type="NCBI Taxonomy" id="35608"/>
    <lineage>
        <taxon>Eukaryota</taxon>
        <taxon>Viridiplantae</taxon>
        <taxon>Streptophyta</taxon>
        <taxon>Embryophyta</taxon>
        <taxon>Tracheophyta</taxon>
        <taxon>Spermatophyta</taxon>
        <taxon>Magnoliopsida</taxon>
        <taxon>eudicotyledons</taxon>
        <taxon>Gunneridae</taxon>
        <taxon>Pentapetalae</taxon>
        <taxon>asterids</taxon>
        <taxon>campanulids</taxon>
        <taxon>Asterales</taxon>
        <taxon>Asteraceae</taxon>
        <taxon>Asteroideae</taxon>
        <taxon>Anthemideae</taxon>
        <taxon>Artemisiinae</taxon>
        <taxon>Artemisia</taxon>
    </lineage>
</organism>
<dbReference type="GO" id="GO:0003743">
    <property type="term" value="F:translation initiation factor activity"/>
    <property type="evidence" value="ECO:0007669"/>
    <property type="project" value="UniProtKB-KW"/>
</dbReference>
<name>A0A2U1M691_ARTAN</name>
<dbReference type="Proteomes" id="UP000245207">
    <property type="component" value="Unassembled WGS sequence"/>
</dbReference>
<dbReference type="InterPro" id="IPR014722">
    <property type="entry name" value="Rib_uL2_dom2"/>
</dbReference>
<feature type="domain" description="Translation initiation factor 5A-like N-terminal" evidence="2">
    <location>
        <begin position="9"/>
        <end position="65"/>
    </location>
</feature>